<dbReference type="AlphaFoldDB" id="A0A101LZZ1"/>
<protein>
    <submittedName>
        <fullName evidence="1">Uncharacterized protein</fullName>
    </submittedName>
</protein>
<accession>A0A101LZZ1</accession>
<keyword evidence="1" id="KW-0496">Mitochondrion</keyword>
<reference evidence="1" key="1">
    <citation type="journal article" date="2015" name="Genome Biol. Evol.">
        <title>Organellar Genomes of White Spruce (Picea glauca): Assembly and Annotation.</title>
        <authorList>
            <person name="Jackman S.D."/>
            <person name="Warren R.L."/>
            <person name="Gibb E.A."/>
            <person name="Vandervalk B.P."/>
            <person name="Mohamadi H."/>
            <person name="Chu J."/>
            <person name="Raymond A."/>
            <person name="Pleasance S."/>
            <person name="Coope R."/>
            <person name="Wildung M.R."/>
            <person name="Ritland C.E."/>
            <person name="Bousquet J."/>
            <person name="Jones S.J."/>
            <person name="Bohlmann J."/>
            <person name="Birol I."/>
        </authorList>
    </citation>
    <scope>NUCLEOTIDE SEQUENCE [LARGE SCALE GENOMIC DNA]</scope>
    <source>
        <tissue evidence="1">Flushing bud</tissue>
    </source>
</reference>
<name>A0A101LZZ1_PICGL</name>
<dbReference type="EMBL" id="LKAM01000005">
    <property type="protein sequence ID" value="KUM48445.1"/>
    <property type="molecule type" value="Genomic_DNA"/>
</dbReference>
<sequence>MLSALLSYYLHPRIWSDALPMTFSSQERMDQPTLTILSSFLSLFLPLSGMY</sequence>
<evidence type="ECO:0000313" key="1">
    <source>
        <dbReference type="EMBL" id="KUM48445.1"/>
    </source>
</evidence>
<proteinExistence type="predicted"/>
<geneLocation type="mitochondrion" evidence="1"/>
<organism evidence="1">
    <name type="scientific">Picea glauca</name>
    <name type="common">White spruce</name>
    <name type="synonym">Pinus glauca</name>
    <dbReference type="NCBI Taxonomy" id="3330"/>
    <lineage>
        <taxon>Eukaryota</taxon>
        <taxon>Viridiplantae</taxon>
        <taxon>Streptophyta</taxon>
        <taxon>Embryophyta</taxon>
        <taxon>Tracheophyta</taxon>
        <taxon>Spermatophyta</taxon>
        <taxon>Pinopsida</taxon>
        <taxon>Pinidae</taxon>
        <taxon>Conifers I</taxon>
        <taxon>Pinales</taxon>
        <taxon>Pinaceae</taxon>
        <taxon>Picea</taxon>
    </lineage>
</organism>
<gene>
    <name evidence="1" type="ORF">ABT39_MTgene4460</name>
</gene>
<comment type="caution">
    <text evidence="1">The sequence shown here is derived from an EMBL/GenBank/DDBJ whole genome shotgun (WGS) entry which is preliminary data.</text>
</comment>